<reference evidence="2" key="1">
    <citation type="submission" date="2021-01" db="EMBL/GenBank/DDBJ databases">
        <authorList>
            <person name="Corre E."/>
            <person name="Pelletier E."/>
            <person name="Niang G."/>
            <person name="Scheremetjew M."/>
            <person name="Finn R."/>
            <person name="Kale V."/>
            <person name="Holt S."/>
            <person name="Cochrane G."/>
            <person name="Meng A."/>
            <person name="Brown T."/>
            <person name="Cohen L."/>
        </authorList>
    </citation>
    <scope>NUCLEOTIDE SEQUENCE</scope>
    <source>
        <strain evidence="2">10249 10 AB</strain>
    </source>
</reference>
<evidence type="ECO:0000313" key="2">
    <source>
        <dbReference type="EMBL" id="CAE0719253.1"/>
    </source>
</evidence>
<protein>
    <submittedName>
        <fullName evidence="2">Uncharacterized protein</fullName>
    </submittedName>
</protein>
<proteinExistence type="predicted"/>
<gene>
    <name evidence="2" type="ORF">PAUS00366_LOCUS12007</name>
</gene>
<dbReference type="EMBL" id="HBIX01016597">
    <property type="protein sequence ID" value="CAE0719253.1"/>
    <property type="molecule type" value="Transcribed_RNA"/>
</dbReference>
<name>A0A7S4EK37_9STRA</name>
<sequence length="697" mass="80682">MTRELRKKYGNKNFEAMFHYHQSADEAPTIKKNNGEDLPAYQNKLQMKYRPIRPLAPKDMYRTNHWGENSNELKEYKRKLDNPNYWNNKENLQRKMMIRILLARKNKNKNKNNDKDNNNNKNEYNKYVWATGGHSAAAGHGNLFLESYTKVMETTASSVFSSVGLHLEARNYAMGATASAAEMSMCFKEIYGDDVDIFSWDFGMLEARFYLSGRLLHYATRGLLSNQREGPYRTVPAFVGLQEVDESRKNMMVELHDSFRGNDNNNDNNDDPSLADNNGLAFFLTDKFYWKQITEAVPDSAGLEMAEIDALPEYIRHFKCDNTLEKGEPFCLEKKYNETVCKEREGLASWHPGWKYHALLGNSMALFLTEMLVGAVQKLDDTIDIDIDDDGDDDDNNSEEKVLARLLRQEETLRDRMLSATPRELPESYDQVYWYNNTSDNWEDYPETLDYVAPDGGATEDFRARWNQLDRAALFHGPSICHTARLPAQTRFAGTLTNHQPDLVGEQAIYGRETYYVGIDEKEHHLQNEAKKEKEDNDNNKNTKDKPKDMQLVTIFKERQQGCGEELAKPDYHDYFMAEESEHWTKVSFPNAAEQKAYNYEEYTDEYKGMLVIVPRFCAFDSCEEGFLGVDDYNSGKWEIIVNGVPVTALTKLGHEAILLEHKDGIRFDRNKQGRYELKLRVNEPDSFIKISAFIMY</sequence>
<dbReference type="AlphaFoldDB" id="A0A7S4EK37"/>
<feature type="region of interest" description="Disordered" evidence="1">
    <location>
        <begin position="527"/>
        <end position="548"/>
    </location>
</feature>
<evidence type="ECO:0000256" key="1">
    <source>
        <dbReference type="SAM" id="MobiDB-lite"/>
    </source>
</evidence>
<accession>A0A7S4EK37</accession>
<organism evidence="2">
    <name type="scientific">Pseudo-nitzschia australis</name>
    <dbReference type="NCBI Taxonomy" id="44445"/>
    <lineage>
        <taxon>Eukaryota</taxon>
        <taxon>Sar</taxon>
        <taxon>Stramenopiles</taxon>
        <taxon>Ochrophyta</taxon>
        <taxon>Bacillariophyta</taxon>
        <taxon>Bacillariophyceae</taxon>
        <taxon>Bacillariophycidae</taxon>
        <taxon>Bacillariales</taxon>
        <taxon>Bacillariaceae</taxon>
        <taxon>Pseudo-nitzschia</taxon>
    </lineage>
</organism>